<dbReference type="HOGENOM" id="CLU_044237_1_1_5"/>
<dbReference type="InterPro" id="IPR053149">
    <property type="entry name" value="TPK"/>
</dbReference>
<dbReference type="eggNOG" id="COG1564">
    <property type="taxonomic scope" value="Bacteria"/>
</dbReference>
<evidence type="ECO:0000256" key="1">
    <source>
        <dbReference type="ARBA" id="ARBA00022679"/>
    </source>
</evidence>
<keyword evidence="3 7" id="KW-0418">Kinase</keyword>
<dbReference type="Pfam" id="PF04263">
    <property type="entry name" value="TPK_catalytic"/>
    <property type="match status" value="1"/>
</dbReference>
<dbReference type="InterPro" id="IPR036371">
    <property type="entry name" value="TPK_B1-bd_sf"/>
</dbReference>
<gene>
    <name evidence="7" type="ORF">rosmuc_00474</name>
</gene>
<sequence>MIVRETEPVILIGGASLPEGQVNHALRLARIVIAADGGADAALAHGITPQAVIGDFDSISQSARAAIPETAQFPDPDQDTTDFEKCLGAIAAPLILGLGFCGDRMDHQLAACAALVRHPWQRCILLGSRDLMFLCPPSLNLPLPEGCRVSLFPMGAVEGVSQGLKWPIGGLNLAPDGRIATSNAALGPVHLAVTAPKMLVILPLEMLDITMAALRATIAHWPDAARGSDRA</sequence>
<dbReference type="InterPro" id="IPR007371">
    <property type="entry name" value="TPK_catalytic"/>
</dbReference>
<dbReference type="GO" id="GO:0005524">
    <property type="term" value="F:ATP binding"/>
    <property type="evidence" value="ECO:0007669"/>
    <property type="project" value="UniProtKB-KW"/>
</dbReference>
<evidence type="ECO:0000313" key="8">
    <source>
        <dbReference type="Proteomes" id="UP000030021"/>
    </source>
</evidence>
<evidence type="ECO:0000313" key="7">
    <source>
        <dbReference type="EMBL" id="KGM89876.1"/>
    </source>
</evidence>
<dbReference type="GO" id="GO:0016301">
    <property type="term" value="F:kinase activity"/>
    <property type="evidence" value="ECO:0007669"/>
    <property type="project" value="UniProtKB-KW"/>
</dbReference>
<proteinExistence type="predicted"/>
<reference evidence="7 8" key="1">
    <citation type="submission" date="2013-01" db="EMBL/GenBank/DDBJ databases">
        <authorList>
            <person name="Fiebig A."/>
            <person name="Goeker M."/>
            <person name="Klenk H.-P.P."/>
        </authorList>
    </citation>
    <scope>NUCLEOTIDE SEQUENCE [LARGE SCALE GENOMIC DNA]</scope>
    <source>
        <strain evidence="7 8">DSM 17069</strain>
    </source>
</reference>
<dbReference type="GO" id="GO:0030975">
    <property type="term" value="F:thiamine binding"/>
    <property type="evidence" value="ECO:0007669"/>
    <property type="project" value="InterPro"/>
</dbReference>
<dbReference type="SUPFAM" id="SSF63999">
    <property type="entry name" value="Thiamin pyrophosphokinase, catalytic domain"/>
    <property type="match status" value="1"/>
</dbReference>
<dbReference type="GO" id="GO:0004788">
    <property type="term" value="F:thiamine diphosphokinase activity"/>
    <property type="evidence" value="ECO:0007669"/>
    <property type="project" value="UniProtKB-UniRule"/>
</dbReference>
<dbReference type="GO" id="GO:0006772">
    <property type="term" value="P:thiamine metabolic process"/>
    <property type="evidence" value="ECO:0007669"/>
    <property type="project" value="UniProtKB-UniRule"/>
</dbReference>
<dbReference type="EMBL" id="AONH01000001">
    <property type="protein sequence ID" value="KGM89876.1"/>
    <property type="molecule type" value="Genomic_DNA"/>
</dbReference>
<organism evidence="7 8">
    <name type="scientific">Roseovarius mucosus DSM 17069</name>
    <dbReference type="NCBI Taxonomy" id="1288298"/>
    <lineage>
        <taxon>Bacteria</taxon>
        <taxon>Pseudomonadati</taxon>
        <taxon>Pseudomonadota</taxon>
        <taxon>Alphaproteobacteria</taxon>
        <taxon>Rhodobacterales</taxon>
        <taxon>Roseobacteraceae</taxon>
        <taxon>Roseovarius</taxon>
    </lineage>
</organism>
<dbReference type="SUPFAM" id="SSF63862">
    <property type="entry name" value="Thiamin pyrophosphokinase, substrate-binding domain"/>
    <property type="match status" value="1"/>
</dbReference>
<dbReference type="CDD" id="cd07995">
    <property type="entry name" value="TPK"/>
    <property type="match status" value="1"/>
</dbReference>
<dbReference type="PANTHER" id="PTHR41299">
    <property type="entry name" value="THIAMINE PYROPHOSPHOKINASE"/>
    <property type="match status" value="1"/>
</dbReference>
<dbReference type="PATRIC" id="fig|1288298.3.peg.473"/>
<evidence type="ECO:0000256" key="3">
    <source>
        <dbReference type="ARBA" id="ARBA00022777"/>
    </source>
</evidence>
<dbReference type="InterPro" id="IPR036759">
    <property type="entry name" value="TPK_catalytic_sf"/>
</dbReference>
<feature type="domain" description="Thiamin pyrophosphokinase catalytic" evidence="6">
    <location>
        <begin position="24"/>
        <end position="117"/>
    </location>
</feature>
<dbReference type="RefSeq" id="WP_037276640.1">
    <property type="nucleotide sequence ID" value="NZ_KN293991.1"/>
</dbReference>
<dbReference type="Proteomes" id="UP000030021">
    <property type="component" value="Unassembled WGS sequence"/>
</dbReference>
<keyword evidence="1 7" id="KW-0808">Transferase</keyword>
<dbReference type="NCBIfam" id="TIGR01378">
    <property type="entry name" value="thi_PPkinase"/>
    <property type="match status" value="1"/>
</dbReference>
<name>A0A0A0HSI9_9RHOB</name>
<evidence type="ECO:0000259" key="6">
    <source>
        <dbReference type="Pfam" id="PF04263"/>
    </source>
</evidence>
<dbReference type="GO" id="GO:0009229">
    <property type="term" value="P:thiamine diphosphate biosynthetic process"/>
    <property type="evidence" value="ECO:0007669"/>
    <property type="project" value="InterPro"/>
</dbReference>
<dbReference type="STRING" id="215743.ROSMUCSMR3_01800"/>
<dbReference type="PANTHER" id="PTHR41299:SF1">
    <property type="entry name" value="THIAMINE PYROPHOSPHOKINASE"/>
    <property type="match status" value="1"/>
</dbReference>
<accession>A0A0A0HSI9</accession>
<dbReference type="Gene3D" id="3.40.50.10240">
    <property type="entry name" value="Thiamin pyrophosphokinase, catalytic domain"/>
    <property type="match status" value="1"/>
</dbReference>
<evidence type="ECO:0000256" key="5">
    <source>
        <dbReference type="NCBIfam" id="TIGR01378"/>
    </source>
</evidence>
<dbReference type="OrthoDB" id="7057856at2"/>
<comment type="caution">
    <text evidence="7">The sequence shown here is derived from an EMBL/GenBank/DDBJ whole genome shotgun (WGS) entry which is preliminary data.</text>
</comment>
<dbReference type="AlphaFoldDB" id="A0A0A0HSI9"/>
<protein>
    <recommendedName>
        <fullName evidence="5">Thiamine diphosphokinase</fullName>
        <ecNumber evidence="5">2.7.6.2</ecNumber>
    </recommendedName>
</protein>
<dbReference type="InterPro" id="IPR006282">
    <property type="entry name" value="Thi_PPkinase"/>
</dbReference>
<dbReference type="EC" id="2.7.6.2" evidence="5"/>
<keyword evidence="4" id="KW-0067">ATP-binding</keyword>
<evidence type="ECO:0000256" key="4">
    <source>
        <dbReference type="ARBA" id="ARBA00022840"/>
    </source>
</evidence>
<keyword evidence="2" id="KW-0547">Nucleotide-binding</keyword>
<evidence type="ECO:0000256" key="2">
    <source>
        <dbReference type="ARBA" id="ARBA00022741"/>
    </source>
</evidence>